<protein>
    <submittedName>
        <fullName evidence="1">Membrane protein</fullName>
    </submittedName>
</protein>
<reference evidence="2" key="2">
    <citation type="submission" date="2015-08" db="EMBL/GenBank/DDBJ databases">
        <title>Complete DNA Sequence of Pseudomonas syringae pv. actinidiae, the Causal Agent of Kiwifruit Canker Disease.</title>
        <authorList>
            <person name="Rikkerink E.H.A."/>
            <person name="Fineran P.C."/>
        </authorList>
    </citation>
    <scope>NUCLEOTIDE SEQUENCE</scope>
    <source>
        <strain evidence="2">SkMP5</strain>
    </source>
</reference>
<evidence type="ECO:0000313" key="2">
    <source>
        <dbReference type="EMBL" id="GAP65461.1"/>
    </source>
</evidence>
<evidence type="ECO:0000313" key="1">
    <source>
        <dbReference type="EMBL" id="GAN44256.1"/>
    </source>
</evidence>
<organism evidence="2">
    <name type="scientific">Mizugakiibacter sediminis</name>
    <dbReference type="NCBI Taxonomy" id="1475481"/>
    <lineage>
        <taxon>Bacteria</taxon>
        <taxon>Pseudomonadati</taxon>
        <taxon>Pseudomonadota</taxon>
        <taxon>Gammaproteobacteria</taxon>
        <taxon>Lysobacterales</taxon>
        <taxon>Rhodanobacteraceae</taxon>
        <taxon>Mizugakiibacter</taxon>
    </lineage>
</organism>
<keyword evidence="3" id="KW-1185">Reference proteome</keyword>
<dbReference type="HOGENOM" id="CLU_2862885_0_0_6"/>
<dbReference type="OrthoDB" id="5741597at2"/>
<proteinExistence type="predicted"/>
<dbReference type="EMBL" id="DF952378">
    <property type="protein sequence ID" value="GAN44256.1"/>
    <property type="molecule type" value="Genomic_DNA"/>
</dbReference>
<dbReference type="Proteomes" id="UP000253740">
    <property type="component" value="Unassembled WGS sequence"/>
</dbReference>
<dbReference type="InterPro" id="IPR046119">
    <property type="entry name" value="DUF6116"/>
</dbReference>
<dbReference type="EMBL" id="DF970161">
    <property type="protein sequence ID" value="GAP65461.1"/>
    <property type="molecule type" value="Genomic_DNA"/>
</dbReference>
<dbReference type="STRING" id="1475481.GCA_000953855_00763"/>
<dbReference type="RefSeq" id="WP_062535249.1">
    <property type="nucleotide sequence ID" value="NZ_DF970161.1"/>
</dbReference>
<dbReference type="Pfam" id="PF19611">
    <property type="entry name" value="DUF6116"/>
    <property type="match status" value="1"/>
</dbReference>
<name>A0A0K8QL76_9GAMM</name>
<gene>
    <name evidence="1" type="ORF">MBSD_0780</name>
    <name evidence="2" type="ORF">MBSD_n0751</name>
</gene>
<evidence type="ECO:0000313" key="3">
    <source>
        <dbReference type="Proteomes" id="UP000253740"/>
    </source>
</evidence>
<dbReference type="AlphaFoldDB" id="A0A0K8QL76"/>
<reference evidence="1" key="1">
    <citation type="submission" date="2015-03" db="EMBL/GenBank/DDBJ databases">
        <title>Draft genome sequence of Mizugakiibacter sediminis skMP5.</title>
        <authorList>
            <person name="Watanabe T."/>
            <person name="Kojima H."/>
            <person name="Fukui M."/>
        </authorList>
    </citation>
    <scope>NUCLEOTIDE SEQUENCE</scope>
    <source>
        <strain evidence="1">SkMP5</strain>
    </source>
</reference>
<accession>A0A0K8QL76</accession>
<sequence>MPRPLVRRLLGFAGRLRHPQLFVLIAALFVFDLLLPDPVPFVDEILLGLLTLALGRQRMRADRP</sequence>